<dbReference type="PRINTS" id="PR00010">
    <property type="entry name" value="EGFBLOOD"/>
</dbReference>
<feature type="transmembrane region" description="Helical" evidence="8">
    <location>
        <begin position="418"/>
        <end position="441"/>
    </location>
</feature>
<feature type="compositionally biased region" description="Basic and acidic residues" evidence="7">
    <location>
        <begin position="166"/>
        <end position="175"/>
    </location>
</feature>
<dbReference type="PANTHER" id="PTHR24033">
    <property type="entry name" value="EGF-LIKE DOMAIN-CONTAINING PROTEIN"/>
    <property type="match status" value="1"/>
</dbReference>
<evidence type="ECO:0000256" key="6">
    <source>
        <dbReference type="PROSITE-ProRule" id="PRU00076"/>
    </source>
</evidence>
<evidence type="ECO:0000256" key="8">
    <source>
        <dbReference type="SAM" id="Phobius"/>
    </source>
</evidence>
<dbReference type="FunFam" id="2.10.25.10:FF:000255">
    <property type="entry name" value="Sushi, nidogen and EGF-like domains 1"/>
    <property type="match status" value="1"/>
</dbReference>
<keyword evidence="2" id="KW-0732">Signal</keyword>
<protein>
    <recommendedName>
        <fullName evidence="9">EGF-like domain-containing protein</fullName>
    </recommendedName>
</protein>
<dbReference type="PROSITE" id="PS01186">
    <property type="entry name" value="EGF_2"/>
    <property type="match status" value="2"/>
</dbReference>
<dbReference type="PANTHER" id="PTHR24033:SF224">
    <property type="entry name" value="C-TYPE LECTIN"/>
    <property type="match status" value="1"/>
</dbReference>
<keyword evidence="1 6" id="KW-0245">EGF-like domain</keyword>
<keyword evidence="3" id="KW-0677">Repeat</keyword>
<dbReference type="PROSITE" id="PS00022">
    <property type="entry name" value="EGF_1"/>
    <property type="match status" value="3"/>
</dbReference>
<keyword evidence="8" id="KW-1133">Transmembrane helix</keyword>
<evidence type="ECO:0000313" key="11">
    <source>
        <dbReference type="Proteomes" id="UP000245119"/>
    </source>
</evidence>
<keyword evidence="4 6" id="KW-1015">Disulfide bond</keyword>
<feature type="transmembrane region" description="Helical" evidence="8">
    <location>
        <begin position="61"/>
        <end position="86"/>
    </location>
</feature>
<evidence type="ECO:0000256" key="3">
    <source>
        <dbReference type="ARBA" id="ARBA00022737"/>
    </source>
</evidence>
<feature type="disulfide bond" evidence="6">
    <location>
        <begin position="299"/>
        <end position="308"/>
    </location>
</feature>
<dbReference type="GO" id="GO:0005509">
    <property type="term" value="F:calcium ion binding"/>
    <property type="evidence" value="ECO:0007669"/>
    <property type="project" value="InterPro"/>
</dbReference>
<accession>A0A2T7NWI4</accession>
<sequence>MSSFNISADPCHSSPCLNDGRCQSFKSVYICDCYNNFAGLRAEHSVAAANLAGLQANTSCAAFLCPLFGANAFGLIIIIALCVMIAKKRKRRQRELQLRSAALDVSANFQSDTRVSTLTSVSDHPTAEHPYSVRYTRTDSQTSTCVIEHISLSEYESSHLSPQQPHLHDNYESRLDGGSVNDGYDHVRDLPPSYLSVVTDPRYIRDEGDSVQQLPSYDDVVAAVRSSPAPRDRKETLRRNQTPGHPDVATSSSVLCKVRSVLKGFVFCAPSPPADPCLSSPCQNGGQCAGYGSGYFCFCVNGFWGWNCEVGDHCASSSCRNGGTCQSLYSGYSCSCATGYAGFNCDFPDPCLSSPCQNGGRCVSYGGVYLCHCSSTYTGLRCERRAEHSVADASSQDLNQDLNQDFKPNTSKKSCAELICPLFGVIGFGLIVIIAVCFVITKKRKRRQRDLQLRSGAHDVSAYFQSDTRVSTLTSVSDHPTAEHPYSVHDTSTDSQTSTCVIEHFSLSELESSHLSPEQHISMTTRRAD</sequence>
<dbReference type="STRING" id="400727.A0A2T7NWI4"/>
<dbReference type="EMBL" id="PZQS01000008">
    <property type="protein sequence ID" value="PVD25533.1"/>
    <property type="molecule type" value="Genomic_DNA"/>
</dbReference>
<dbReference type="Proteomes" id="UP000245119">
    <property type="component" value="Linkage Group LG8"/>
</dbReference>
<evidence type="ECO:0000313" key="10">
    <source>
        <dbReference type="EMBL" id="PVD25533.1"/>
    </source>
</evidence>
<keyword evidence="5" id="KW-0325">Glycoprotein</keyword>
<gene>
    <name evidence="10" type="ORF">C0Q70_13189</name>
</gene>
<evidence type="ECO:0000256" key="4">
    <source>
        <dbReference type="ARBA" id="ARBA00023157"/>
    </source>
</evidence>
<feature type="domain" description="EGF-like" evidence="9">
    <location>
        <begin position="273"/>
        <end position="309"/>
    </location>
</feature>
<comment type="caution">
    <text evidence="10">The sequence shown here is derived from an EMBL/GenBank/DDBJ whole genome shotgun (WGS) entry which is preliminary data.</text>
</comment>
<evidence type="ECO:0000256" key="1">
    <source>
        <dbReference type="ARBA" id="ARBA00022536"/>
    </source>
</evidence>
<evidence type="ECO:0000256" key="2">
    <source>
        <dbReference type="ARBA" id="ARBA00022729"/>
    </source>
</evidence>
<dbReference type="InterPro" id="IPR001881">
    <property type="entry name" value="EGF-like_Ca-bd_dom"/>
</dbReference>
<feature type="domain" description="EGF-like" evidence="9">
    <location>
        <begin position="310"/>
        <end position="346"/>
    </location>
</feature>
<feature type="region of interest" description="Disordered" evidence="7">
    <location>
        <begin position="158"/>
        <end position="178"/>
    </location>
</feature>
<feature type="region of interest" description="Disordered" evidence="7">
    <location>
        <begin position="474"/>
        <end position="494"/>
    </location>
</feature>
<feature type="region of interest" description="Disordered" evidence="7">
    <location>
        <begin position="224"/>
        <end position="248"/>
    </location>
</feature>
<dbReference type="OrthoDB" id="430340at2759"/>
<keyword evidence="11" id="KW-1185">Reference proteome</keyword>
<evidence type="ECO:0000256" key="7">
    <source>
        <dbReference type="SAM" id="MobiDB-lite"/>
    </source>
</evidence>
<proteinExistence type="predicted"/>
<reference evidence="10 11" key="1">
    <citation type="submission" date="2018-04" db="EMBL/GenBank/DDBJ databases">
        <title>The genome of golden apple snail Pomacea canaliculata provides insight into stress tolerance and invasive adaptation.</title>
        <authorList>
            <person name="Liu C."/>
            <person name="Liu B."/>
            <person name="Ren Y."/>
            <person name="Zhang Y."/>
            <person name="Wang H."/>
            <person name="Li S."/>
            <person name="Jiang F."/>
            <person name="Yin L."/>
            <person name="Zhang G."/>
            <person name="Qian W."/>
            <person name="Fan W."/>
        </authorList>
    </citation>
    <scope>NUCLEOTIDE SEQUENCE [LARGE SCALE GENOMIC DNA]</scope>
    <source>
        <strain evidence="10">SZHN2017</strain>
        <tissue evidence="10">Muscle</tissue>
    </source>
</reference>
<feature type="disulfide bond" evidence="6">
    <location>
        <begin position="336"/>
        <end position="345"/>
    </location>
</feature>
<feature type="domain" description="EGF-like" evidence="9">
    <location>
        <begin position="347"/>
        <end position="383"/>
    </location>
</feature>
<dbReference type="SMART" id="SM00181">
    <property type="entry name" value="EGF"/>
    <property type="match status" value="4"/>
</dbReference>
<dbReference type="Pfam" id="PF00008">
    <property type="entry name" value="EGF"/>
    <property type="match status" value="2"/>
</dbReference>
<dbReference type="PROSITE" id="PS50026">
    <property type="entry name" value="EGF_3"/>
    <property type="match status" value="4"/>
</dbReference>
<feature type="domain" description="EGF-like" evidence="9">
    <location>
        <begin position="7"/>
        <end position="43"/>
    </location>
</feature>
<dbReference type="InterPro" id="IPR051830">
    <property type="entry name" value="NOTCH_homolog"/>
</dbReference>
<dbReference type="FunFam" id="2.10.25.10:FF:000012">
    <property type="entry name" value="Delta-like protein"/>
    <property type="match status" value="1"/>
</dbReference>
<dbReference type="InterPro" id="IPR013032">
    <property type="entry name" value="EGF-like_CS"/>
</dbReference>
<comment type="caution">
    <text evidence="6">Lacks conserved residue(s) required for the propagation of feature annotation.</text>
</comment>
<keyword evidence="8" id="KW-0812">Transmembrane</keyword>
<keyword evidence="8" id="KW-0472">Membrane</keyword>
<feature type="disulfide bond" evidence="6">
    <location>
        <begin position="373"/>
        <end position="382"/>
    </location>
</feature>
<feature type="compositionally biased region" description="Polar residues" evidence="7">
    <location>
        <begin position="239"/>
        <end position="248"/>
    </location>
</feature>
<dbReference type="CDD" id="cd00054">
    <property type="entry name" value="EGF_CA"/>
    <property type="match status" value="3"/>
</dbReference>
<organism evidence="10 11">
    <name type="scientific">Pomacea canaliculata</name>
    <name type="common">Golden apple snail</name>
    <dbReference type="NCBI Taxonomy" id="400727"/>
    <lineage>
        <taxon>Eukaryota</taxon>
        <taxon>Metazoa</taxon>
        <taxon>Spiralia</taxon>
        <taxon>Lophotrochozoa</taxon>
        <taxon>Mollusca</taxon>
        <taxon>Gastropoda</taxon>
        <taxon>Caenogastropoda</taxon>
        <taxon>Architaenioglossa</taxon>
        <taxon>Ampullarioidea</taxon>
        <taxon>Ampullariidae</taxon>
        <taxon>Pomacea</taxon>
    </lineage>
</organism>
<dbReference type="SMART" id="SM00179">
    <property type="entry name" value="EGF_CA"/>
    <property type="match status" value="4"/>
</dbReference>
<dbReference type="Pfam" id="PF12661">
    <property type="entry name" value="hEGF"/>
    <property type="match status" value="1"/>
</dbReference>
<dbReference type="Gene3D" id="2.10.25.10">
    <property type="entry name" value="Laminin"/>
    <property type="match status" value="4"/>
</dbReference>
<evidence type="ECO:0000256" key="5">
    <source>
        <dbReference type="ARBA" id="ARBA00023180"/>
    </source>
</evidence>
<evidence type="ECO:0000259" key="9">
    <source>
        <dbReference type="PROSITE" id="PS50026"/>
    </source>
</evidence>
<dbReference type="SUPFAM" id="SSF57196">
    <property type="entry name" value="EGF/Laminin"/>
    <property type="match status" value="4"/>
</dbReference>
<name>A0A2T7NWI4_POMCA</name>
<dbReference type="AlphaFoldDB" id="A0A2T7NWI4"/>
<dbReference type="InterPro" id="IPR000742">
    <property type="entry name" value="EGF"/>
</dbReference>